<reference evidence="2 3" key="1">
    <citation type="submission" date="2016-12" db="EMBL/GenBank/DDBJ databases">
        <authorList>
            <person name="Song W.-J."/>
            <person name="Kurnit D.M."/>
        </authorList>
    </citation>
    <scope>NUCLEOTIDE SEQUENCE [LARGE SCALE GENOMIC DNA]</scope>
    <source>
        <strain evidence="2 3">IMCC3135</strain>
    </source>
</reference>
<dbReference type="EMBL" id="CP018632">
    <property type="protein sequence ID" value="ASJ76701.1"/>
    <property type="molecule type" value="Genomic_DNA"/>
</dbReference>
<evidence type="ECO:0000256" key="1">
    <source>
        <dbReference type="SAM" id="MobiDB-lite"/>
    </source>
</evidence>
<evidence type="ECO:0000313" key="3">
    <source>
        <dbReference type="Proteomes" id="UP000250079"/>
    </source>
</evidence>
<feature type="region of interest" description="Disordered" evidence="1">
    <location>
        <begin position="117"/>
        <end position="149"/>
    </location>
</feature>
<feature type="compositionally biased region" description="Low complexity" evidence="1">
    <location>
        <begin position="121"/>
        <end position="137"/>
    </location>
</feature>
<dbReference type="Proteomes" id="UP000250079">
    <property type="component" value="Chromosome"/>
</dbReference>
<evidence type="ECO:0000313" key="2">
    <source>
        <dbReference type="EMBL" id="ASJ76701.1"/>
    </source>
</evidence>
<dbReference type="AlphaFoldDB" id="A0A2Z2P282"/>
<feature type="region of interest" description="Disordered" evidence="1">
    <location>
        <begin position="1"/>
        <end position="26"/>
    </location>
</feature>
<sequence length="516" mass="55989">MRHNMHVHVSTQISGDYPRSDRGMNSLAPRAPEYKQLVGLALVSIGLASSLAYADPSVNGAEISWPDDGWYQVQTADGETTLCNGGSSCSVEPGSYLVINHTTGIRYADVQVGNAQSNEAQSGDGDSNDGQSSDSIQVSGNTISWPDDGWYQVQTANGGESVCSGGNSCEVGPGSYLVINHTTGARFPGIEVSSSEQPVIEPSEGLINRDNHVELLSQAFSVYTGKVYGDTLPGIPQAFMESHPSTEIEVPPATLNEGESAVLFQYACDNGGVLQNLDTVYDFGDTTRTFTWNDCLDDTVVRSGTLSSRENNVGGYYRDLMFSSYNGDFVSGDTIVASGKFGSISDSNIDPSTIRIDRWTNQGVNYSFKNESTFLEVGNASTDTFYRWLDRTDDVFIAELDGSFQLSSSLTEQHTVEVLTREKLFVNITLDGSFDFIEVRPSVPYPDVPAWSFTSGEIQITADDGSSLRLNAESGDTQTAQITLLQGGIELESFQQPWSLWRDVLTSVQKDTRDSL</sequence>
<name>A0A2Z2P282_9GAMM</name>
<protein>
    <submittedName>
        <fullName evidence="2">Uncharacterized protein</fullName>
    </submittedName>
</protein>
<organism evidence="2 3">
    <name type="scientific">Granulosicoccus antarcticus IMCC3135</name>
    <dbReference type="NCBI Taxonomy" id="1192854"/>
    <lineage>
        <taxon>Bacteria</taxon>
        <taxon>Pseudomonadati</taxon>
        <taxon>Pseudomonadota</taxon>
        <taxon>Gammaproteobacteria</taxon>
        <taxon>Chromatiales</taxon>
        <taxon>Granulosicoccaceae</taxon>
        <taxon>Granulosicoccus</taxon>
    </lineage>
</organism>
<accession>A0A2Z2P282</accession>
<gene>
    <name evidence="2" type="ORF">IMCC3135_33285</name>
</gene>
<keyword evidence="3" id="KW-1185">Reference proteome</keyword>
<proteinExistence type="predicted"/>
<dbReference type="KEGG" id="gai:IMCC3135_33285"/>